<sequence>MEKRWQADALSWEDVLGQGQSAGKGAQGNNRDAALRALWQWAEASASRGNETTAGRLSADPALVPELLSKTV</sequence>
<gene>
    <name evidence="2" type="ORF">A4R35_05915</name>
</gene>
<organism evidence="2 3">
    <name type="scientific">Thermogemmatispora tikiterensis</name>
    <dbReference type="NCBI Taxonomy" id="1825093"/>
    <lineage>
        <taxon>Bacteria</taxon>
        <taxon>Bacillati</taxon>
        <taxon>Chloroflexota</taxon>
        <taxon>Ktedonobacteria</taxon>
        <taxon>Thermogemmatisporales</taxon>
        <taxon>Thermogemmatisporaceae</taxon>
        <taxon>Thermogemmatispora</taxon>
    </lineage>
</organism>
<feature type="region of interest" description="Disordered" evidence="1">
    <location>
        <begin position="47"/>
        <end position="72"/>
    </location>
</feature>
<proteinExistence type="predicted"/>
<reference evidence="2 3" key="1">
    <citation type="submission" date="2016-08" db="EMBL/GenBank/DDBJ databases">
        <title>Analysis of Carbohydrate Active Enzymes in Thermogemmatispora T81 Reveals Carbohydrate Degradation Ability.</title>
        <authorList>
            <person name="Tomazini A."/>
            <person name="Lal S."/>
            <person name="Stott M."/>
            <person name="Henrissat B."/>
            <person name="Polikarpov I."/>
            <person name="Sparling R."/>
            <person name="Levin D.B."/>
        </authorList>
    </citation>
    <scope>NUCLEOTIDE SEQUENCE [LARGE SCALE GENOMIC DNA]</scope>
    <source>
        <strain evidence="2 3">T81</strain>
    </source>
</reference>
<evidence type="ECO:0000256" key="1">
    <source>
        <dbReference type="SAM" id="MobiDB-lite"/>
    </source>
</evidence>
<comment type="caution">
    <text evidence="2">The sequence shown here is derived from an EMBL/GenBank/DDBJ whole genome shotgun (WGS) entry which is preliminary data.</text>
</comment>
<protein>
    <submittedName>
        <fullName evidence="2">Uncharacterized protein</fullName>
    </submittedName>
</protein>
<name>A0A328VIZ9_9CHLR</name>
<accession>A0A328VIZ9</accession>
<keyword evidence="3" id="KW-1185">Reference proteome</keyword>
<dbReference type="EMBL" id="MCIF01000002">
    <property type="protein sequence ID" value="RAQ95064.1"/>
    <property type="molecule type" value="Genomic_DNA"/>
</dbReference>
<dbReference type="AlphaFoldDB" id="A0A328VIZ9"/>
<dbReference type="Proteomes" id="UP000248706">
    <property type="component" value="Unassembled WGS sequence"/>
</dbReference>
<evidence type="ECO:0000313" key="3">
    <source>
        <dbReference type="Proteomes" id="UP000248706"/>
    </source>
</evidence>
<evidence type="ECO:0000313" key="2">
    <source>
        <dbReference type="EMBL" id="RAQ95064.1"/>
    </source>
</evidence>